<evidence type="ECO:0000259" key="2">
    <source>
        <dbReference type="PROSITE" id="PS51746"/>
    </source>
</evidence>
<feature type="domain" description="PPM-type phosphatase" evidence="2">
    <location>
        <begin position="58"/>
        <end position="366"/>
    </location>
</feature>
<dbReference type="InterPro" id="IPR001932">
    <property type="entry name" value="PPM-type_phosphatase-like_dom"/>
</dbReference>
<dbReference type="EMBL" id="JANJYI010000005">
    <property type="protein sequence ID" value="KAK2647458.1"/>
    <property type="molecule type" value="Genomic_DNA"/>
</dbReference>
<dbReference type="CDD" id="cd00143">
    <property type="entry name" value="PP2Cc"/>
    <property type="match status" value="1"/>
</dbReference>
<dbReference type="SMART" id="SM00332">
    <property type="entry name" value="PP2Cc"/>
    <property type="match status" value="1"/>
</dbReference>
<name>A0AAD9U4L9_9ROSI</name>
<dbReference type="AlphaFoldDB" id="A0AAD9U4L9"/>
<organism evidence="3 4">
    <name type="scientific">Dipteronia dyeriana</name>
    <dbReference type="NCBI Taxonomy" id="168575"/>
    <lineage>
        <taxon>Eukaryota</taxon>
        <taxon>Viridiplantae</taxon>
        <taxon>Streptophyta</taxon>
        <taxon>Embryophyta</taxon>
        <taxon>Tracheophyta</taxon>
        <taxon>Spermatophyta</taxon>
        <taxon>Magnoliopsida</taxon>
        <taxon>eudicotyledons</taxon>
        <taxon>Gunneridae</taxon>
        <taxon>Pentapetalae</taxon>
        <taxon>rosids</taxon>
        <taxon>malvids</taxon>
        <taxon>Sapindales</taxon>
        <taxon>Sapindaceae</taxon>
        <taxon>Hippocastanoideae</taxon>
        <taxon>Acereae</taxon>
        <taxon>Dipteronia</taxon>
    </lineage>
</organism>
<evidence type="ECO:0000313" key="3">
    <source>
        <dbReference type="EMBL" id="KAK2647458.1"/>
    </source>
</evidence>
<feature type="compositionally biased region" description="Basic and acidic residues" evidence="1">
    <location>
        <begin position="464"/>
        <end position="473"/>
    </location>
</feature>
<sequence length="473" mass="53085">MGGCCSIDVRFGRYIDEDMEERGYYEYCEDDDNDNGGEAGVKFADSGATVRFQGSSFRTSMFTQQGKKGINQDAMTVWERFTGEKDTIFCGVFDGHGPSGHKISRYIRDNLPLKLSSAIKQLQTHNGVATRGYKKGHKETSNWTENGHDDHGNGKNQFFHSLQASIVQTFKEVDEELSVDSAMDAYCSGTTSVNVIKKGEHLLITNLGDSRAVLGTRDDKNQLVPIQLTVDLKPNLPNEAERIKNCRGRVFALEEEPDVYRIWMADEDCPGLAMTRAFGDFCLKDYGLISVPEISYRKITSKDEFVILASDGIWDVLSNNEVVKIVSCAKKRSLAAKLLVHRAVRTWKTKYPGSRIDDCAVIILFLKIRQPLLNKSLSDVSCNSINQVEIASSHSCRSFRSDGDRDTILGNLKVDLPEYYSALKGDDVMMVQELSNKHALKLIQSAMVANQDNKLLDEEEEKEKEETGHRKEQ</sequence>
<proteinExistence type="predicted"/>
<reference evidence="3" key="1">
    <citation type="journal article" date="2023" name="Plant J.">
        <title>Genome sequences and population genomics provide insights into the demographic history, inbreeding, and mutation load of two 'living fossil' tree species of Dipteronia.</title>
        <authorList>
            <person name="Feng Y."/>
            <person name="Comes H.P."/>
            <person name="Chen J."/>
            <person name="Zhu S."/>
            <person name="Lu R."/>
            <person name="Zhang X."/>
            <person name="Li P."/>
            <person name="Qiu J."/>
            <person name="Olsen K.M."/>
            <person name="Qiu Y."/>
        </authorList>
    </citation>
    <scope>NUCLEOTIDE SEQUENCE</scope>
    <source>
        <strain evidence="3">KIB01</strain>
    </source>
</reference>
<dbReference type="SUPFAM" id="SSF81606">
    <property type="entry name" value="PP2C-like"/>
    <property type="match status" value="1"/>
</dbReference>
<comment type="caution">
    <text evidence="3">The sequence shown here is derived from an EMBL/GenBank/DDBJ whole genome shotgun (WGS) entry which is preliminary data.</text>
</comment>
<dbReference type="GO" id="GO:0004722">
    <property type="term" value="F:protein serine/threonine phosphatase activity"/>
    <property type="evidence" value="ECO:0007669"/>
    <property type="project" value="InterPro"/>
</dbReference>
<evidence type="ECO:0000313" key="4">
    <source>
        <dbReference type="Proteomes" id="UP001280121"/>
    </source>
</evidence>
<keyword evidence="4" id="KW-1185">Reference proteome</keyword>
<feature type="region of interest" description="Disordered" evidence="1">
    <location>
        <begin position="453"/>
        <end position="473"/>
    </location>
</feature>
<dbReference type="PANTHER" id="PTHR47992">
    <property type="entry name" value="PROTEIN PHOSPHATASE"/>
    <property type="match status" value="1"/>
</dbReference>
<protein>
    <recommendedName>
        <fullName evidence="2">PPM-type phosphatase domain-containing protein</fullName>
    </recommendedName>
</protein>
<gene>
    <name evidence="3" type="ORF">Ddye_014947</name>
</gene>
<dbReference type="Pfam" id="PF00481">
    <property type="entry name" value="PP2C"/>
    <property type="match status" value="1"/>
</dbReference>
<dbReference type="Proteomes" id="UP001280121">
    <property type="component" value="Unassembled WGS sequence"/>
</dbReference>
<dbReference type="InterPro" id="IPR036457">
    <property type="entry name" value="PPM-type-like_dom_sf"/>
</dbReference>
<evidence type="ECO:0000256" key="1">
    <source>
        <dbReference type="SAM" id="MobiDB-lite"/>
    </source>
</evidence>
<dbReference type="PROSITE" id="PS51746">
    <property type="entry name" value="PPM_2"/>
    <property type="match status" value="1"/>
</dbReference>
<accession>A0AAD9U4L9</accession>
<dbReference type="Gene3D" id="3.60.40.10">
    <property type="entry name" value="PPM-type phosphatase domain"/>
    <property type="match status" value="1"/>
</dbReference>
<dbReference type="InterPro" id="IPR015655">
    <property type="entry name" value="PP2C"/>
</dbReference>